<dbReference type="Gene3D" id="3.30.70.1290">
    <property type="entry name" value="Transposase IS200-like"/>
    <property type="match status" value="1"/>
</dbReference>
<dbReference type="STRING" id="867345.SAMN05421693_1084"/>
<dbReference type="GO" id="GO:0004803">
    <property type="term" value="F:transposase activity"/>
    <property type="evidence" value="ECO:0007669"/>
    <property type="project" value="InterPro"/>
</dbReference>
<dbReference type="OrthoDB" id="9814067at2"/>
<evidence type="ECO:0000259" key="1">
    <source>
        <dbReference type="SMART" id="SM01321"/>
    </source>
</evidence>
<organism evidence="2 3">
    <name type="scientific">Ectothiorhodospira magna</name>
    <dbReference type="NCBI Taxonomy" id="867345"/>
    <lineage>
        <taxon>Bacteria</taxon>
        <taxon>Pseudomonadati</taxon>
        <taxon>Pseudomonadota</taxon>
        <taxon>Gammaproteobacteria</taxon>
        <taxon>Chromatiales</taxon>
        <taxon>Ectothiorhodospiraceae</taxon>
        <taxon>Ectothiorhodospira</taxon>
    </lineage>
</organism>
<dbReference type="Proteomes" id="UP000199496">
    <property type="component" value="Unassembled WGS sequence"/>
</dbReference>
<dbReference type="SUPFAM" id="SSF143422">
    <property type="entry name" value="Transposase IS200-like"/>
    <property type="match status" value="1"/>
</dbReference>
<dbReference type="EMBL" id="FOFO01000008">
    <property type="protein sequence ID" value="SEP84760.1"/>
    <property type="molecule type" value="Genomic_DNA"/>
</dbReference>
<dbReference type="PANTHER" id="PTHR34322:SF2">
    <property type="entry name" value="TRANSPOSASE IS200-LIKE DOMAIN-CONTAINING PROTEIN"/>
    <property type="match status" value="1"/>
</dbReference>
<keyword evidence="3" id="KW-1185">Reference proteome</keyword>
<gene>
    <name evidence="2" type="ORF">SAMN05421693_1084</name>
</gene>
<dbReference type="InterPro" id="IPR036515">
    <property type="entry name" value="Transposase_17_sf"/>
</dbReference>
<evidence type="ECO:0000313" key="2">
    <source>
        <dbReference type="EMBL" id="SEP84760.1"/>
    </source>
</evidence>
<name>A0A1H9B6T6_9GAMM</name>
<proteinExistence type="predicted"/>
<dbReference type="PANTHER" id="PTHR34322">
    <property type="entry name" value="TRANSPOSASE, Y1_TNP DOMAIN-CONTAINING"/>
    <property type="match status" value="1"/>
</dbReference>
<dbReference type="AlphaFoldDB" id="A0A1H9B6T6"/>
<dbReference type="InterPro" id="IPR002686">
    <property type="entry name" value="Transposase_17"/>
</dbReference>
<evidence type="ECO:0000313" key="3">
    <source>
        <dbReference type="Proteomes" id="UP000199496"/>
    </source>
</evidence>
<dbReference type="GO" id="GO:0003677">
    <property type="term" value="F:DNA binding"/>
    <property type="evidence" value="ECO:0007669"/>
    <property type="project" value="InterPro"/>
</dbReference>
<feature type="domain" description="Transposase IS200-like" evidence="1">
    <location>
        <begin position="12"/>
        <end position="190"/>
    </location>
</feature>
<reference evidence="2 3" key="1">
    <citation type="submission" date="2016-10" db="EMBL/GenBank/DDBJ databases">
        <authorList>
            <person name="de Groot N.N."/>
        </authorList>
    </citation>
    <scope>NUCLEOTIDE SEQUENCE [LARGE SCALE GENOMIC DNA]</scope>
    <source>
        <strain evidence="2 3">B7-7</strain>
    </source>
</reference>
<protein>
    <recommendedName>
        <fullName evidence="1">Transposase IS200-like domain-containing protein</fullName>
    </recommendedName>
</protein>
<dbReference type="SMART" id="SM01321">
    <property type="entry name" value="Y1_Tnp"/>
    <property type="match status" value="1"/>
</dbReference>
<dbReference type="RefSeq" id="WP_090204887.1">
    <property type="nucleotide sequence ID" value="NZ_FOFO01000008.1"/>
</dbReference>
<dbReference type="GO" id="GO:0006313">
    <property type="term" value="P:DNA transposition"/>
    <property type="evidence" value="ECO:0007669"/>
    <property type="project" value="InterPro"/>
</dbReference>
<accession>A0A1H9B6T6</accession>
<sequence length="376" mass="42269">MTRPRSELVSVTDTPWYHVVSRCVRRAFLCGQDHHTGQNFDHRRGWIEARIRQLCGVFAIDVAAYAVMSNHYHIVLRIDQSRAQGWSDEAVLRRWTGVFSGPLAVQRYLDPQKRDTLHDAELAQVQEWAGIYRSRLADLSWFMRVLNETIARKANAEDGVRGRFWEGRFKSQALLDEQAILSAMAYVDLNPIRAGIANTPETSEYTSVEARLCPDKAETRMQAALVKPPVQGDKAMAPKEAGANIPHWRDGLRCEHKLASLAMAPLMPFDATGQESWAVPFAWGDYLELVETLGRCVHPTKRGYMPEQTPKLLDRLGMDAEAFIAHGNCLLQAFGHAVGKPAKLLEHAACRQAKFLRGMGAARRVFERQVVVQAVG</sequence>